<evidence type="ECO:0000256" key="1">
    <source>
        <dbReference type="SAM" id="MobiDB-lite"/>
    </source>
</evidence>
<proteinExistence type="predicted"/>
<protein>
    <recommendedName>
        <fullName evidence="4">Transcriptional regulatory protein RXT2 N-terminal domain-containing protein</fullName>
    </recommendedName>
</protein>
<feature type="compositionally biased region" description="Basic and acidic residues" evidence="1">
    <location>
        <begin position="318"/>
        <end position="332"/>
    </location>
</feature>
<dbReference type="OrthoDB" id="3353673at2759"/>
<name>A0A8H3TZC9_9TREE</name>
<evidence type="ECO:0000313" key="2">
    <source>
        <dbReference type="EMBL" id="GHJ89867.1"/>
    </source>
</evidence>
<feature type="region of interest" description="Disordered" evidence="1">
    <location>
        <begin position="310"/>
        <end position="346"/>
    </location>
</feature>
<reference evidence="2" key="1">
    <citation type="submission" date="2020-07" db="EMBL/GenBank/DDBJ databases">
        <title>Draft Genome Sequence of a Deep-Sea Yeast, Naganishia (Cryptococcus) liquefaciens strain N6.</title>
        <authorList>
            <person name="Han Y.W."/>
            <person name="Kajitani R."/>
            <person name="Morimoto H."/>
            <person name="Parhat M."/>
            <person name="Tsubouchi H."/>
            <person name="Bakenova O."/>
            <person name="Ogata M."/>
            <person name="Argunhan B."/>
            <person name="Aoki R."/>
            <person name="Kajiwara S."/>
            <person name="Itoh T."/>
            <person name="Iwasaki H."/>
        </authorList>
    </citation>
    <scope>NUCLEOTIDE SEQUENCE</scope>
    <source>
        <strain evidence="2">N6</strain>
    </source>
</reference>
<feature type="region of interest" description="Disordered" evidence="1">
    <location>
        <begin position="1"/>
        <end position="30"/>
    </location>
</feature>
<evidence type="ECO:0008006" key="4">
    <source>
        <dbReference type="Google" id="ProtNLM"/>
    </source>
</evidence>
<evidence type="ECO:0000313" key="3">
    <source>
        <dbReference type="Proteomes" id="UP000620104"/>
    </source>
</evidence>
<dbReference type="AlphaFoldDB" id="A0A8H3TZC9"/>
<feature type="region of interest" description="Disordered" evidence="1">
    <location>
        <begin position="251"/>
        <end position="274"/>
    </location>
</feature>
<keyword evidence="3" id="KW-1185">Reference proteome</keyword>
<comment type="caution">
    <text evidence="2">The sequence shown here is derived from an EMBL/GenBank/DDBJ whole genome shotgun (WGS) entry which is preliminary data.</text>
</comment>
<dbReference type="EMBL" id="BLZA01000049">
    <property type="protein sequence ID" value="GHJ89867.1"/>
    <property type="molecule type" value="Genomic_DNA"/>
</dbReference>
<gene>
    <name evidence="2" type="ORF">NliqN6_6269</name>
</gene>
<accession>A0A8H3TZC9</accession>
<organism evidence="2 3">
    <name type="scientific">Naganishia liquefaciens</name>
    <dbReference type="NCBI Taxonomy" id="104408"/>
    <lineage>
        <taxon>Eukaryota</taxon>
        <taxon>Fungi</taxon>
        <taxon>Dikarya</taxon>
        <taxon>Basidiomycota</taxon>
        <taxon>Agaricomycotina</taxon>
        <taxon>Tremellomycetes</taxon>
        <taxon>Filobasidiales</taxon>
        <taxon>Filobasidiaceae</taxon>
        <taxon>Naganishia</taxon>
    </lineage>
</organism>
<sequence length="564" mass="62212">MQSQDRQRSRAKHHHHDVATPPAAAGSPSQILLQQQKEQIAHMTRYFERTHRQIEEDGLPSNDLAAYYSDDSDDPVFDDDLETYDIQPRLVGNRGIKRTRGAKFQRRGKIAAWTPTMMESLEDQRIKKRLKVALKMVLPSAAAEAGVPLDPLELAVVGDPEEKDDVTLPHLRSPSPPPTTYDISESLSEQKMTTYLDLVTSPAVKNTLGEASKEKALMRTVDELIDGENPLLTALGRFKAELQACMKRTAAANARDGPSPDAAHPMYFKDPPRNYREEIENPHLYKEETERRNAAHAAYDAAAAAAAAASASSSSTSIKKDPSDNSEAKEQETAAASSNPVIIDGIPPKTEEMLEWEKSDAPAWLRPRGPNDSDTMFMYGDPFLLPPHANVTYLPSDEARATKYPHVKFPPIALTPLQQIFVTPQGLDTTIGPGPSDPRLQLPPTHPGYPHTTEVRLTPLTQKVTVTAALGKIYELSSDVSEYVARLQEIRERIANIARARRRVWQVVRERAVTENGEMIGDGEADGETMKLRAEAEQAMNGTTVETRRRRGVATAVASAVAAT</sequence>
<dbReference type="Proteomes" id="UP000620104">
    <property type="component" value="Unassembled WGS sequence"/>
</dbReference>